<dbReference type="Gene3D" id="1.10.10.60">
    <property type="entry name" value="Homeodomain-like"/>
    <property type="match status" value="1"/>
</dbReference>
<accession>A0ABW4ETF9</accession>
<feature type="domain" description="HTH araC/xylS-type" evidence="4">
    <location>
        <begin position="214"/>
        <end position="315"/>
    </location>
</feature>
<dbReference type="Pfam" id="PF12833">
    <property type="entry name" value="HTH_18"/>
    <property type="match status" value="1"/>
</dbReference>
<dbReference type="Proteomes" id="UP001597114">
    <property type="component" value="Unassembled WGS sequence"/>
</dbReference>
<dbReference type="InterPro" id="IPR050204">
    <property type="entry name" value="AraC_XylS_family_regulators"/>
</dbReference>
<dbReference type="InterPro" id="IPR018062">
    <property type="entry name" value="HTH_AraC-typ_CS"/>
</dbReference>
<dbReference type="PRINTS" id="PR00032">
    <property type="entry name" value="HTHARAC"/>
</dbReference>
<dbReference type="InterPro" id="IPR020449">
    <property type="entry name" value="Tscrpt_reg_AraC-type_HTH"/>
</dbReference>
<dbReference type="RefSeq" id="WP_344718250.1">
    <property type="nucleotide sequence ID" value="NZ_BAAAUS010000001.1"/>
</dbReference>
<dbReference type="PANTHER" id="PTHR46796">
    <property type="entry name" value="HTH-TYPE TRANSCRIPTIONAL ACTIVATOR RHAS-RELATED"/>
    <property type="match status" value="1"/>
</dbReference>
<proteinExistence type="predicted"/>
<keyword evidence="6" id="KW-1185">Reference proteome</keyword>
<evidence type="ECO:0000256" key="1">
    <source>
        <dbReference type="ARBA" id="ARBA00023015"/>
    </source>
</evidence>
<comment type="caution">
    <text evidence="5">The sequence shown here is derived from an EMBL/GenBank/DDBJ whole genome shotgun (WGS) entry which is preliminary data.</text>
</comment>
<evidence type="ECO:0000313" key="5">
    <source>
        <dbReference type="EMBL" id="MFD1518933.1"/>
    </source>
</evidence>
<keyword evidence="1" id="KW-0805">Transcription regulation</keyword>
<sequence>MTLLLDTASMSVQERAEAARHTMSSALLPARVELAGHGADVNVRIDGWQLGPGARLVHVMASGHRLTRLSRHVRISAPEQIALAVQLGGYSATRSRADQHTINDPGELQLVDLTSPFDHVAEGEGVADALYIDNERLGLPVDVVRDAAPLLARSPLYDLVRRHLQQVRAVAGQVEGSEAGAMLGAGTVELVRALIASAAAEPTLRAASTESLYARITSFMSSYLGDADLSPARIAAEHNISVRYLHLLFAQQGLTVRTWLVRERLEGARRTLASRSGHRASIAAVGRMWGFSDAGHFARRFRAAYGMSPTQWRQLHRGAVVLGEAS</sequence>
<dbReference type="SMART" id="SM00342">
    <property type="entry name" value="HTH_ARAC"/>
    <property type="match status" value="1"/>
</dbReference>
<organism evidence="5 6">
    <name type="scientific">Pseudonocardia yunnanensis</name>
    <dbReference type="NCBI Taxonomy" id="58107"/>
    <lineage>
        <taxon>Bacteria</taxon>
        <taxon>Bacillati</taxon>
        <taxon>Actinomycetota</taxon>
        <taxon>Actinomycetes</taxon>
        <taxon>Pseudonocardiales</taxon>
        <taxon>Pseudonocardiaceae</taxon>
        <taxon>Pseudonocardia</taxon>
    </lineage>
</organism>
<keyword evidence="3" id="KW-0804">Transcription</keyword>
<evidence type="ECO:0000256" key="2">
    <source>
        <dbReference type="ARBA" id="ARBA00023125"/>
    </source>
</evidence>
<evidence type="ECO:0000256" key="3">
    <source>
        <dbReference type="ARBA" id="ARBA00023163"/>
    </source>
</evidence>
<dbReference type="PROSITE" id="PS01124">
    <property type="entry name" value="HTH_ARAC_FAMILY_2"/>
    <property type="match status" value="1"/>
</dbReference>
<dbReference type="EMBL" id="JBHUCO010000015">
    <property type="protein sequence ID" value="MFD1518933.1"/>
    <property type="molecule type" value="Genomic_DNA"/>
</dbReference>
<evidence type="ECO:0000313" key="6">
    <source>
        <dbReference type="Proteomes" id="UP001597114"/>
    </source>
</evidence>
<name>A0ABW4ETF9_9PSEU</name>
<dbReference type="InterPro" id="IPR009057">
    <property type="entry name" value="Homeodomain-like_sf"/>
</dbReference>
<dbReference type="PANTHER" id="PTHR46796:SF6">
    <property type="entry name" value="ARAC SUBFAMILY"/>
    <property type="match status" value="1"/>
</dbReference>
<dbReference type="SUPFAM" id="SSF46689">
    <property type="entry name" value="Homeodomain-like"/>
    <property type="match status" value="1"/>
</dbReference>
<protein>
    <submittedName>
        <fullName evidence="5">Helix-turn-helix domain-containing protein</fullName>
    </submittedName>
</protein>
<keyword evidence="2" id="KW-0238">DNA-binding</keyword>
<dbReference type="InterPro" id="IPR018060">
    <property type="entry name" value="HTH_AraC"/>
</dbReference>
<evidence type="ECO:0000259" key="4">
    <source>
        <dbReference type="PROSITE" id="PS01124"/>
    </source>
</evidence>
<gene>
    <name evidence="5" type="ORF">ACFSJD_15665</name>
</gene>
<dbReference type="PROSITE" id="PS00041">
    <property type="entry name" value="HTH_ARAC_FAMILY_1"/>
    <property type="match status" value="1"/>
</dbReference>
<reference evidence="6" key="1">
    <citation type="journal article" date="2019" name="Int. J. Syst. Evol. Microbiol.">
        <title>The Global Catalogue of Microorganisms (GCM) 10K type strain sequencing project: providing services to taxonomists for standard genome sequencing and annotation.</title>
        <authorList>
            <consortium name="The Broad Institute Genomics Platform"/>
            <consortium name="The Broad Institute Genome Sequencing Center for Infectious Disease"/>
            <person name="Wu L."/>
            <person name="Ma J."/>
        </authorList>
    </citation>
    <scope>NUCLEOTIDE SEQUENCE [LARGE SCALE GENOMIC DNA]</scope>
    <source>
        <strain evidence="6">CCM 7043</strain>
    </source>
</reference>